<feature type="transmembrane region" description="Helical" evidence="1">
    <location>
        <begin position="259"/>
        <end position="280"/>
    </location>
</feature>
<name>A0A0R1HWH0_9LACO</name>
<keyword evidence="2" id="KW-0732">Signal</keyword>
<keyword evidence="1" id="KW-1133">Transmembrane helix</keyword>
<dbReference type="RefSeq" id="WP_056942601.1">
    <property type="nucleotide sequence ID" value="NZ_AZCX01000005.1"/>
</dbReference>
<dbReference type="InterPro" id="IPR018702">
    <property type="entry name" value="DUF2207"/>
</dbReference>
<sequence>MMKVKRVVALLALGLGLSAGGEVASAKDYTIDQYHVNVAIQTNGDAVVTQRVAYDFDGSFHGVYYNQDIGGIKGLVDPAVSVRTATGKTHQLAHNRSQQPNTFLTTKTKNNYKFKVFYPTRDDRVTFQYHYQLKGVVTNYKDTAELNWKIVGSAWEEDLDNVKITVQLPAKNIGRLQAWTHGPLDGDTTVNKKSGRVTMQVASVPAETFLESHMLFPTQVTAQNPNVKPQRRLKAAQEQEAQLVAEANRQREQSRRVPLVIAGIALAIGTLYLVIQWWWFRRHPVHTVKEVPPVHSFEIPPYPAATAQSILTRTTPDNAAFTAWLMELAAAGEITISPEKVGRHKTYRLTQTTKMSAANKTEDLLRFLFEKVGHQDAAGHQTVTLREINKYGNGASKKMSQKFTAWQEAELNRVKAQQFFDEANGQTQLQAWLLLIFNAILAGGGALCAAFVVWSNWRLVGFIWAAVLMAVTLGVAVKRLWHLSPYTQAGADAAGPIKGFKAMLQDIGHFDRAQVGDLILWERILPYAVAFGSAKQVIAAMQTDFSAEELATGMGFYYPLFFYGDFGNTTFASQFGHDFGGNIQSAMSSSSGGSGGFSGGSSGGFGGGSGGGAF</sequence>
<dbReference type="OrthoDB" id="2138002at2"/>
<feature type="signal peptide" evidence="2">
    <location>
        <begin position="1"/>
        <end position="26"/>
    </location>
</feature>
<dbReference type="STRING" id="1302272.FC96_GL002062"/>
<keyword evidence="6" id="KW-1185">Reference proteome</keyword>
<organism evidence="5 6">
    <name type="scientific">Secundilactobacillus kimchicus JCM 15530</name>
    <dbReference type="NCBI Taxonomy" id="1302272"/>
    <lineage>
        <taxon>Bacteria</taxon>
        <taxon>Bacillati</taxon>
        <taxon>Bacillota</taxon>
        <taxon>Bacilli</taxon>
        <taxon>Lactobacillales</taxon>
        <taxon>Lactobacillaceae</taxon>
        <taxon>Secundilactobacillus</taxon>
    </lineage>
</organism>
<reference evidence="5 6" key="1">
    <citation type="journal article" date="2015" name="Genome Announc.">
        <title>Expanding the biotechnology potential of lactobacilli through comparative genomics of 213 strains and associated genera.</title>
        <authorList>
            <person name="Sun Z."/>
            <person name="Harris H.M."/>
            <person name="McCann A."/>
            <person name="Guo C."/>
            <person name="Argimon S."/>
            <person name="Zhang W."/>
            <person name="Yang X."/>
            <person name="Jeffery I.B."/>
            <person name="Cooney J.C."/>
            <person name="Kagawa T.F."/>
            <person name="Liu W."/>
            <person name="Song Y."/>
            <person name="Salvetti E."/>
            <person name="Wrobel A."/>
            <person name="Rasinkangas P."/>
            <person name="Parkhill J."/>
            <person name="Rea M.C."/>
            <person name="O'Sullivan O."/>
            <person name="Ritari J."/>
            <person name="Douillard F.P."/>
            <person name="Paul Ross R."/>
            <person name="Yang R."/>
            <person name="Briner A.E."/>
            <person name="Felis G.E."/>
            <person name="de Vos W.M."/>
            <person name="Barrangou R."/>
            <person name="Klaenhammer T.R."/>
            <person name="Caufield P.W."/>
            <person name="Cui Y."/>
            <person name="Zhang H."/>
            <person name="O'Toole P.W."/>
        </authorList>
    </citation>
    <scope>NUCLEOTIDE SEQUENCE [LARGE SCALE GENOMIC DNA]</scope>
    <source>
        <strain evidence="5 6">JCM 15530</strain>
    </source>
</reference>
<comment type="caution">
    <text evidence="5">The sequence shown here is derived from an EMBL/GenBank/DDBJ whole genome shotgun (WGS) entry which is preliminary data.</text>
</comment>
<dbReference type="Proteomes" id="UP000050911">
    <property type="component" value="Unassembled WGS sequence"/>
</dbReference>
<feature type="chain" id="PRO_5006405388" evidence="2">
    <location>
        <begin position="27"/>
        <end position="614"/>
    </location>
</feature>
<feature type="domain" description="Predicted membrane protein YciQ-like C-terminal" evidence="4">
    <location>
        <begin position="293"/>
        <end position="541"/>
    </location>
</feature>
<feature type="domain" description="DUF2207" evidence="3">
    <location>
        <begin position="30"/>
        <end position="216"/>
    </location>
</feature>
<protein>
    <submittedName>
        <fullName evidence="5">Integral membrane protein</fullName>
    </submittedName>
</protein>
<evidence type="ECO:0000256" key="2">
    <source>
        <dbReference type="SAM" id="SignalP"/>
    </source>
</evidence>
<dbReference type="PATRIC" id="fig|1302272.5.peg.2108"/>
<dbReference type="InterPro" id="IPR048389">
    <property type="entry name" value="YciQ-like_C"/>
</dbReference>
<evidence type="ECO:0000259" key="4">
    <source>
        <dbReference type="Pfam" id="PF20990"/>
    </source>
</evidence>
<evidence type="ECO:0000259" key="3">
    <source>
        <dbReference type="Pfam" id="PF09972"/>
    </source>
</evidence>
<dbReference type="AlphaFoldDB" id="A0A0R1HWH0"/>
<dbReference type="EMBL" id="AZCX01000005">
    <property type="protein sequence ID" value="KRK47857.1"/>
    <property type="molecule type" value="Genomic_DNA"/>
</dbReference>
<gene>
    <name evidence="5" type="ORF">FC96_GL002062</name>
</gene>
<evidence type="ECO:0000256" key="1">
    <source>
        <dbReference type="SAM" id="Phobius"/>
    </source>
</evidence>
<evidence type="ECO:0000313" key="6">
    <source>
        <dbReference type="Proteomes" id="UP000050911"/>
    </source>
</evidence>
<proteinExistence type="predicted"/>
<dbReference type="Pfam" id="PF09972">
    <property type="entry name" value="DUF2207"/>
    <property type="match status" value="1"/>
</dbReference>
<feature type="transmembrane region" description="Helical" evidence="1">
    <location>
        <begin position="432"/>
        <end position="453"/>
    </location>
</feature>
<feature type="transmembrane region" description="Helical" evidence="1">
    <location>
        <begin position="459"/>
        <end position="477"/>
    </location>
</feature>
<keyword evidence="1" id="KW-0812">Transmembrane</keyword>
<dbReference type="Pfam" id="PF20990">
    <property type="entry name" value="DUF2207_C"/>
    <property type="match status" value="1"/>
</dbReference>
<keyword evidence="1" id="KW-0472">Membrane</keyword>
<accession>A0A0R1HWH0</accession>
<evidence type="ECO:0000313" key="5">
    <source>
        <dbReference type="EMBL" id="KRK47857.1"/>
    </source>
</evidence>